<accession>A0A8C9W215</accession>
<reference evidence="3 4" key="1">
    <citation type="submission" date="2019-04" db="EMBL/GenBank/DDBJ databases">
        <authorList>
            <consortium name="Wellcome Sanger Institute Data Sharing"/>
        </authorList>
    </citation>
    <scope>NUCLEOTIDE SEQUENCE [LARGE SCALE GENOMIC DNA]</scope>
</reference>
<dbReference type="AlphaFoldDB" id="A0A8C9W215"/>
<sequence length="73" mass="8795">NMYVLVFLELFMLQVLLEQFKCVWQLIANAVFSTRRQSERHEERGPSLSEPPENNRIWRQRCPTSQNNCTRVR</sequence>
<evidence type="ECO:0000256" key="1">
    <source>
        <dbReference type="SAM" id="MobiDB-lite"/>
    </source>
</evidence>
<dbReference type="Proteomes" id="UP000694397">
    <property type="component" value="Chromosome 5"/>
</dbReference>
<feature type="compositionally biased region" description="Basic and acidic residues" evidence="1">
    <location>
        <begin position="36"/>
        <end position="45"/>
    </location>
</feature>
<keyword evidence="4" id="KW-1185">Reference proteome</keyword>
<dbReference type="Ensembl" id="ENSSFOT00015048753.1">
    <property type="protein sequence ID" value="ENSSFOP00015068814.1"/>
    <property type="gene ID" value="ENSSFOG00015031506.1"/>
</dbReference>
<feature type="chain" id="PRO_5034456233" evidence="2">
    <location>
        <begin position="18"/>
        <end position="73"/>
    </location>
</feature>
<name>A0A8C9W215_SCLFO</name>
<evidence type="ECO:0000256" key="2">
    <source>
        <dbReference type="SAM" id="SignalP"/>
    </source>
</evidence>
<organism evidence="3 4">
    <name type="scientific">Scleropages formosus</name>
    <name type="common">Asian bonytongue</name>
    <name type="synonym">Osteoglossum formosum</name>
    <dbReference type="NCBI Taxonomy" id="113540"/>
    <lineage>
        <taxon>Eukaryota</taxon>
        <taxon>Metazoa</taxon>
        <taxon>Chordata</taxon>
        <taxon>Craniata</taxon>
        <taxon>Vertebrata</taxon>
        <taxon>Euteleostomi</taxon>
        <taxon>Actinopterygii</taxon>
        <taxon>Neopterygii</taxon>
        <taxon>Teleostei</taxon>
        <taxon>Osteoglossocephala</taxon>
        <taxon>Osteoglossomorpha</taxon>
        <taxon>Osteoglossiformes</taxon>
        <taxon>Osteoglossidae</taxon>
        <taxon>Scleropages</taxon>
    </lineage>
</organism>
<keyword evidence="2" id="KW-0732">Signal</keyword>
<dbReference type="GeneTree" id="ENSGT00940000164565"/>
<feature type="region of interest" description="Disordered" evidence="1">
    <location>
        <begin position="34"/>
        <end position="73"/>
    </location>
</feature>
<evidence type="ECO:0000313" key="4">
    <source>
        <dbReference type="Proteomes" id="UP000694397"/>
    </source>
</evidence>
<evidence type="ECO:0000313" key="3">
    <source>
        <dbReference type="Ensembl" id="ENSSFOP00015068814.1"/>
    </source>
</evidence>
<reference evidence="3" key="3">
    <citation type="submission" date="2025-09" db="UniProtKB">
        <authorList>
            <consortium name="Ensembl"/>
        </authorList>
    </citation>
    <scope>IDENTIFICATION</scope>
</reference>
<reference evidence="3" key="2">
    <citation type="submission" date="2025-08" db="UniProtKB">
        <authorList>
            <consortium name="Ensembl"/>
        </authorList>
    </citation>
    <scope>IDENTIFICATION</scope>
</reference>
<proteinExistence type="predicted"/>
<protein>
    <submittedName>
        <fullName evidence="3">Uncharacterized protein</fullName>
    </submittedName>
</protein>
<feature type="signal peptide" evidence="2">
    <location>
        <begin position="1"/>
        <end position="17"/>
    </location>
</feature>
<feature type="compositionally biased region" description="Polar residues" evidence="1">
    <location>
        <begin position="62"/>
        <end position="73"/>
    </location>
</feature>